<dbReference type="AlphaFoldDB" id="A0A9N9MDT2"/>
<gene>
    <name evidence="1" type="ORF">CEUTPL_LOCUS446</name>
</gene>
<reference evidence="1" key="1">
    <citation type="submission" date="2022-01" db="EMBL/GenBank/DDBJ databases">
        <authorList>
            <person name="King R."/>
        </authorList>
    </citation>
    <scope>NUCLEOTIDE SEQUENCE</scope>
</reference>
<sequence length="67" mass="7712">MKCFPICFNCRGASCFHTLDEIDDEPNFNEDEVLLPDEDDVLEDLQDEDDLKLDQLFPSASTFHSQT</sequence>
<dbReference type="EMBL" id="OU892277">
    <property type="protein sequence ID" value="CAG9759704.1"/>
    <property type="molecule type" value="Genomic_DNA"/>
</dbReference>
<evidence type="ECO:0000313" key="1">
    <source>
        <dbReference type="EMBL" id="CAG9759704.1"/>
    </source>
</evidence>
<evidence type="ECO:0000313" key="2">
    <source>
        <dbReference type="Proteomes" id="UP001152799"/>
    </source>
</evidence>
<protein>
    <submittedName>
        <fullName evidence="1">Uncharacterized protein</fullName>
    </submittedName>
</protein>
<name>A0A9N9MDT2_9CUCU</name>
<dbReference type="Proteomes" id="UP001152799">
    <property type="component" value="Chromosome 1"/>
</dbReference>
<keyword evidence="2" id="KW-1185">Reference proteome</keyword>
<accession>A0A9N9MDT2</accession>
<proteinExistence type="predicted"/>
<organism evidence="1 2">
    <name type="scientific">Ceutorhynchus assimilis</name>
    <name type="common">cabbage seed weevil</name>
    <dbReference type="NCBI Taxonomy" id="467358"/>
    <lineage>
        <taxon>Eukaryota</taxon>
        <taxon>Metazoa</taxon>
        <taxon>Ecdysozoa</taxon>
        <taxon>Arthropoda</taxon>
        <taxon>Hexapoda</taxon>
        <taxon>Insecta</taxon>
        <taxon>Pterygota</taxon>
        <taxon>Neoptera</taxon>
        <taxon>Endopterygota</taxon>
        <taxon>Coleoptera</taxon>
        <taxon>Polyphaga</taxon>
        <taxon>Cucujiformia</taxon>
        <taxon>Curculionidae</taxon>
        <taxon>Ceutorhynchinae</taxon>
        <taxon>Ceutorhynchus</taxon>
    </lineage>
</organism>